<evidence type="ECO:0000259" key="7">
    <source>
        <dbReference type="Pfam" id="PF00924"/>
    </source>
</evidence>
<dbReference type="AlphaFoldDB" id="A0A7X0C5A3"/>
<evidence type="ECO:0000256" key="1">
    <source>
        <dbReference type="ARBA" id="ARBA00004370"/>
    </source>
</evidence>
<dbReference type="InterPro" id="IPR006685">
    <property type="entry name" value="MscS_channel_2nd"/>
</dbReference>
<evidence type="ECO:0000313" key="8">
    <source>
        <dbReference type="EMBL" id="MBB6348789.1"/>
    </source>
</evidence>
<evidence type="ECO:0000256" key="6">
    <source>
        <dbReference type="SAM" id="Phobius"/>
    </source>
</evidence>
<proteinExistence type="predicted"/>
<dbReference type="InterPro" id="IPR023408">
    <property type="entry name" value="MscS_beta-dom_sf"/>
</dbReference>
<dbReference type="EMBL" id="JACHJB010000002">
    <property type="protein sequence ID" value="MBB6348789.1"/>
    <property type="molecule type" value="Genomic_DNA"/>
</dbReference>
<evidence type="ECO:0000256" key="4">
    <source>
        <dbReference type="ARBA" id="ARBA00023136"/>
    </source>
</evidence>
<reference evidence="8 9" key="1">
    <citation type="submission" date="2020-08" db="EMBL/GenBank/DDBJ databases">
        <title>Sequencing the genomes of 1000 actinobacteria strains.</title>
        <authorList>
            <person name="Klenk H.-P."/>
        </authorList>
    </citation>
    <scope>NUCLEOTIDE SEQUENCE [LARGE SCALE GENOMIC DNA]</scope>
    <source>
        <strain evidence="8 9">DSM 45913</strain>
    </source>
</reference>
<evidence type="ECO:0000256" key="2">
    <source>
        <dbReference type="ARBA" id="ARBA00022692"/>
    </source>
</evidence>
<organism evidence="8 9">
    <name type="scientific">Nonomuraea muscovyensis</name>
    <dbReference type="NCBI Taxonomy" id="1124761"/>
    <lineage>
        <taxon>Bacteria</taxon>
        <taxon>Bacillati</taxon>
        <taxon>Actinomycetota</taxon>
        <taxon>Actinomycetes</taxon>
        <taxon>Streptosporangiales</taxon>
        <taxon>Streptosporangiaceae</taxon>
        <taxon>Nonomuraea</taxon>
    </lineage>
</organism>
<protein>
    <submittedName>
        <fullName evidence="8">Small-conductance mechanosensitive channel</fullName>
    </submittedName>
</protein>
<comment type="caution">
    <text evidence="8">The sequence shown here is derived from an EMBL/GenBank/DDBJ whole genome shotgun (WGS) entry which is preliminary data.</text>
</comment>
<feature type="region of interest" description="Disordered" evidence="5">
    <location>
        <begin position="348"/>
        <end position="392"/>
    </location>
</feature>
<dbReference type="GO" id="GO:0016020">
    <property type="term" value="C:membrane"/>
    <property type="evidence" value="ECO:0007669"/>
    <property type="project" value="UniProtKB-SubCell"/>
</dbReference>
<feature type="transmembrane region" description="Helical" evidence="6">
    <location>
        <begin position="45"/>
        <end position="63"/>
    </location>
</feature>
<feature type="transmembrane region" description="Helical" evidence="6">
    <location>
        <begin position="83"/>
        <end position="108"/>
    </location>
</feature>
<comment type="subcellular location">
    <subcellularLocation>
        <location evidence="1">Membrane</location>
    </subcellularLocation>
</comment>
<feature type="transmembrane region" description="Helical" evidence="6">
    <location>
        <begin position="6"/>
        <end position="24"/>
    </location>
</feature>
<dbReference type="Gene3D" id="2.30.30.60">
    <property type="match status" value="1"/>
</dbReference>
<name>A0A7X0C5A3_9ACTN</name>
<gene>
    <name evidence="8" type="ORF">FHU36_005334</name>
</gene>
<accession>A0A7X0C5A3</accession>
<keyword evidence="9" id="KW-1185">Reference proteome</keyword>
<keyword evidence="3 6" id="KW-1133">Transmembrane helix</keyword>
<dbReference type="Proteomes" id="UP000583800">
    <property type="component" value="Unassembled WGS sequence"/>
</dbReference>
<dbReference type="GO" id="GO:0055085">
    <property type="term" value="P:transmembrane transport"/>
    <property type="evidence" value="ECO:0007669"/>
    <property type="project" value="InterPro"/>
</dbReference>
<evidence type="ECO:0000313" key="9">
    <source>
        <dbReference type="Proteomes" id="UP000583800"/>
    </source>
</evidence>
<keyword evidence="4 6" id="KW-0472">Membrane</keyword>
<dbReference type="PANTHER" id="PTHR30566:SF25">
    <property type="entry name" value="INNER MEMBRANE PROTEIN"/>
    <property type="match status" value="1"/>
</dbReference>
<feature type="compositionally biased region" description="Low complexity" evidence="5">
    <location>
        <begin position="367"/>
        <end position="392"/>
    </location>
</feature>
<feature type="transmembrane region" description="Helical" evidence="6">
    <location>
        <begin position="158"/>
        <end position="177"/>
    </location>
</feature>
<dbReference type="PANTHER" id="PTHR30566">
    <property type="entry name" value="YNAI-RELATED MECHANOSENSITIVE ION CHANNEL"/>
    <property type="match status" value="1"/>
</dbReference>
<keyword evidence="2 6" id="KW-0812">Transmembrane</keyword>
<sequence>MQTPAGWLVLAIAVAGAVLCVEIFRRLLSRAGRKWALARHLVEHCTWAGFTVAAVVAFNLVFGPGMFGQSPGELALAQTVERALGLVTIGAVTWLIVQATYALTDVVLDRLVKVEGERNRRARRIMTQIGLVRRIAAAVIIVIAVGAMLFSFPQVRALGAGLLASAGIAGAIVGIAAQPTIGNALAGLQLAFSDALRLDDVVVVDNEWGRIEELTLTYVVVRLWDERRLVLPVSYFTQNPFENWTRHGSRVIAVVLLRVDWSVPVDKLRDELYTFIQSNPLWDQKDWTLQVTDVLPNGLIELRALMSAADSPSAWDLKCDVREHLVTFIRTNFPDALPRFRVETPETRAGVPWTADLGADPGPPPGSSSGPSFSSGPPAGPSFGPSSGPGRA</sequence>
<dbReference type="SUPFAM" id="SSF50182">
    <property type="entry name" value="Sm-like ribonucleoproteins"/>
    <property type="match status" value="1"/>
</dbReference>
<feature type="transmembrane region" description="Helical" evidence="6">
    <location>
        <begin position="129"/>
        <end position="152"/>
    </location>
</feature>
<evidence type="ECO:0000256" key="5">
    <source>
        <dbReference type="SAM" id="MobiDB-lite"/>
    </source>
</evidence>
<dbReference type="InterPro" id="IPR010920">
    <property type="entry name" value="LSM_dom_sf"/>
</dbReference>
<dbReference type="RefSeq" id="WP_185086470.1">
    <property type="nucleotide sequence ID" value="NZ_JACHJB010000002.1"/>
</dbReference>
<dbReference type="Gene3D" id="1.10.287.1260">
    <property type="match status" value="1"/>
</dbReference>
<dbReference type="Pfam" id="PF00924">
    <property type="entry name" value="MS_channel_2nd"/>
    <property type="match status" value="1"/>
</dbReference>
<feature type="domain" description="Mechanosensitive ion channel MscS" evidence="7">
    <location>
        <begin position="181"/>
        <end position="246"/>
    </location>
</feature>
<evidence type="ECO:0000256" key="3">
    <source>
        <dbReference type="ARBA" id="ARBA00022989"/>
    </source>
</evidence>